<organism evidence="6 7">
    <name type="scientific">Ruegeria marina</name>
    <dbReference type="NCBI Taxonomy" id="639004"/>
    <lineage>
        <taxon>Bacteria</taxon>
        <taxon>Pseudomonadati</taxon>
        <taxon>Pseudomonadota</taxon>
        <taxon>Alphaproteobacteria</taxon>
        <taxon>Rhodobacterales</taxon>
        <taxon>Roseobacteraceae</taxon>
        <taxon>Ruegeria</taxon>
    </lineage>
</organism>
<keyword evidence="7" id="KW-1185">Reference proteome</keyword>
<dbReference type="OrthoDB" id="9803030at2"/>
<dbReference type="Proteomes" id="UP000199628">
    <property type="component" value="Unassembled WGS sequence"/>
</dbReference>
<dbReference type="Gene3D" id="3.40.190.10">
    <property type="entry name" value="Periplasmic binding protein-like II"/>
    <property type="match status" value="2"/>
</dbReference>
<dbReference type="RefSeq" id="WP_093035757.1">
    <property type="nucleotide sequence ID" value="NZ_FMZV01000016.1"/>
</dbReference>
<dbReference type="PROSITE" id="PS50931">
    <property type="entry name" value="HTH_LYSR"/>
    <property type="match status" value="2"/>
</dbReference>
<dbReference type="PRINTS" id="PR00039">
    <property type="entry name" value="HTHLYSR"/>
</dbReference>
<comment type="similarity">
    <text evidence="1">Belongs to the LysR transcriptional regulatory family.</text>
</comment>
<dbReference type="PANTHER" id="PTHR30126:SF98">
    <property type="entry name" value="HTH-TYPE TRANSCRIPTIONAL ACTIVATOR BAUR"/>
    <property type="match status" value="1"/>
</dbReference>
<accession>A0A1G7BKS4</accession>
<name>A0A1G7BKS4_9RHOB</name>
<evidence type="ECO:0000256" key="4">
    <source>
        <dbReference type="ARBA" id="ARBA00023163"/>
    </source>
</evidence>
<dbReference type="Pfam" id="PF00126">
    <property type="entry name" value="HTH_1"/>
    <property type="match status" value="2"/>
</dbReference>
<dbReference type="GO" id="GO:0000976">
    <property type="term" value="F:transcription cis-regulatory region binding"/>
    <property type="evidence" value="ECO:0007669"/>
    <property type="project" value="TreeGrafter"/>
</dbReference>
<evidence type="ECO:0000259" key="5">
    <source>
        <dbReference type="PROSITE" id="PS50931"/>
    </source>
</evidence>
<feature type="domain" description="HTH lysR-type" evidence="5">
    <location>
        <begin position="93"/>
        <end position="150"/>
    </location>
</feature>
<protein>
    <submittedName>
        <fullName evidence="6">DNA-binding transcriptional regulator, LysR family</fullName>
    </submittedName>
</protein>
<dbReference type="Gene3D" id="1.10.10.10">
    <property type="entry name" value="Winged helix-like DNA-binding domain superfamily/Winged helix DNA-binding domain"/>
    <property type="match status" value="2"/>
</dbReference>
<evidence type="ECO:0000313" key="6">
    <source>
        <dbReference type="EMBL" id="SDE27543.1"/>
    </source>
</evidence>
<dbReference type="InterPro" id="IPR005119">
    <property type="entry name" value="LysR_subst-bd"/>
</dbReference>
<evidence type="ECO:0000256" key="3">
    <source>
        <dbReference type="ARBA" id="ARBA00023125"/>
    </source>
</evidence>
<proteinExistence type="inferred from homology"/>
<dbReference type="InterPro" id="IPR036390">
    <property type="entry name" value="WH_DNA-bd_sf"/>
</dbReference>
<dbReference type="InterPro" id="IPR000847">
    <property type="entry name" value="LysR_HTH_N"/>
</dbReference>
<keyword evidence="4" id="KW-0804">Transcription</keyword>
<dbReference type="AlphaFoldDB" id="A0A1G7BKS4"/>
<dbReference type="PANTHER" id="PTHR30126">
    <property type="entry name" value="HTH-TYPE TRANSCRIPTIONAL REGULATOR"/>
    <property type="match status" value="1"/>
</dbReference>
<gene>
    <name evidence="6" type="ORF">SAMN04488239_116124</name>
</gene>
<reference evidence="7" key="1">
    <citation type="submission" date="2016-10" db="EMBL/GenBank/DDBJ databases">
        <authorList>
            <person name="Varghese N."/>
            <person name="Submissions S."/>
        </authorList>
    </citation>
    <scope>NUCLEOTIDE SEQUENCE [LARGE SCALE GENOMIC DNA]</scope>
    <source>
        <strain evidence="7">CGMCC 1.9108</strain>
    </source>
</reference>
<feature type="domain" description="HTH lysR-type" evidence="5">
    <location>
        <begin position="1"/>
        <end position="61"/>
    </location>
</feature>
<evidence type="ECO:0000313" key="7">
    <source>
        <dbReference type="Proteomes" id="UP000199628"/>
    </source>
</evidence>
<dbReference type="SUPFAM" id="SSF46785">
    <property type="entry name" value="Winged helix' DNA-binding domain"/>
    <property type="match status" value="2"/>
</dbReference>
<dbReference type="STRING" id="639004.SAMN04488239_116124"/>
<keyword evidence="2" id="KW-0805">Transcription regulation</keyword>
<evidence type="ECO:0000256" key="2">
    <source>
        <dbReference type="ARBA" id="ARBA00023015"/>
    </source>
</evidence>
<dbReference type="SUPFAM" id="SSF53850">
    <property type="entry name" value="Periplasmic binding protein-like II"/>
    <property type="match status" value="1"/>
</dbReference>
<evidence type="ECO:0000256" key="1">
    <source>
        <dbReference type="ARBA" id="ARBA00009437"/>
    </source>
</evidence>
<keyword evidence="3 6" id="KW-0238">DNA-binding</keyword>
<dbReference type="Pfam" id="PF03466">
    <property type="entry name" value="LysR_substrate"/>
    <property type="match status" value="1"/>
</dbReference>
<dbReference type="InterPro" id="IPR036388">
    <property type="entry name" value="WH-like_DNA-bd_sf"/>
</dbReference>
<dbReference type="EMBL" id="FMZV01000016">
    <property type="protein sequence ID" value="SDE27543.1"/>
    <property type="molecule type" value="Genomic_DNA"/>
</dbReference>
<dbReference type="GO" id="GO:0003700">
    <property type="term" value="F:DNA-binding transcription factor activity"/>
    <property type="evidence" value="ECO:0007669"/>
    <property type="project" value="InterPro"/>
</dbReference>
<sequence length="400" mass="43630">MITSNLRHLRLFLAVVDLRTLTAAADACGVTQPAATHALHRLETLSGGALISRTVNGVFLTDRGQVLAGRIRRAFDLLDPALSDIAPQLPRRVTLPQLQAIIATAEAENFTLAARQMQLSQPTVHRAVATLEREIGRPLFDRTGFGLVPTRACRSLVRAARLMVAELLQAATDLAELDGDEGGLIVIGALPLSRTALLPGALARFRKVRRNTRVAIYDGLYDELLSSLRSGRIDMLLGALRDPPPIDDIEQEFLFEDRLAIVSRPGHPLAHRRSLSASELVRFGWVVPRAGTPVHKQFSSMFIEAGLPQPQSLIESGSVLMMRELLGQSELLGCIPAAQAHAELQRGLLKRLDVAFHPPGRQIGITLRSGWKPTVGQRLMLDAIRQTAEERRSMEAGDGG</sequence>